<dbReference type="PANTHER" id="PTHR12526:SF635">
    <property type="entry name" value="GLYCOSYL TRANSFERASE GROUP 1"/>
    <property type="match status" value="1"/>
</dbReference>
<dbReference type="SUPFAM" id="SSF53756">
    <property type="entry name" value="UDP-Glycosyltransferase/glycogen phosphorylase"/>
    <property type="match status" value="1"/>
</dbReference>
<evidence type="ECO:0000313" key="1">
    <source>
        <dbReference type="EMBL" id="UPU37640.1"/>
    </source>
</evidence>
<dbReference type="Gene3D" id="3.40.50.2000">
    <property type="entry name" value="Glycogen Phosphorylase B"/>
    <property type="match status" value="1"/>
</dbReference>
<evidence type="ECO:0000313" key="2">
    <source>
        <dbReference type="Proteomes" id="UP000831485"/>
    </source>
</evidence>
<keyword evidence="1" id="KW-0808">Transferase</keyword>
<keyword evidence="1" id="KW-0328">Glycosyltransferase</keyword>
<organism evidence="1 2">
    <name type="scientific">Geomonas paludis</name>
    <dbReference type="NCBI Taxonomy" id="2740185"/>
    <lineage>
        <taxon>Bacteria</taxon>
        <taxon>Pseudomonadati</taxon>
        <taxon>Thermodesulfobacteriota</taxon>
        <taxon>Desulfuromonadia</taxon>
        <taxon>Geobacterales</taxon>
        <taxon>Geobacteraceae</taxon>
        <taxon>Geomonas</taxon>
    </lineage>
</organism>
<reference evidence="1" key="1">
    <citation type="submission" date="2022-04" db="EMBL/GenBank/DDBJ databases">
        <authorList>
            <person name="Liu G."/>
        </authorList>
    </citation>
    <scope>NUCLEOTIDE SEQUENCE</scope>
    <source>
        <strain evidence="1">RG22</strain>
    </source>
</reference>
<gene>
    <name evidence="1" type="ORF">M1B72_08015</name>
</gene>
<accession>A0ABY4LI17</accession>
<proteinExistence type="predicted"/>
<dbReference type="RefSeq" id="WP_248647154.1">
    <property type="nucleotide sequence ID" value="NZ_CP096574.1"/>
</dbReference>
<sequence>MKKILHLSSYDFGGAGMAAYRLHCNLRRAGFTSRMLVAQKREADDDVLQVGENAPSSRLGTFLAKARLKFCSDQDYYFQDQTRSILAQPGRILEQVGFTPDLIVVHWVSNFVSAADVRALSLSCGAPLIWYLLDMAPLTGGCHYAWDCIGYFDTCGSCRALRSINSYDRSHRIWREKAKALAGIEVAVASGSGWLDRQARNSSLFRGREIRKILLSVDPEVFRPLPKSEARQDLGLPQDKKVLFFGNQGLGLKRKGMTELIEALRLLSLDPSFDAGSVLVAVAGSLPADFELPLPFKGLGFLKGDRMLALAYQAADVFMCPSIEDSGPMMINESIMCGTPVVAFEMGVAPDLVQPGRTGYRARLGDSADFARGVRELLALDAEEGAAMSARCRELGLELLHPVRQVDAFRDLMLAVERRQQGRNGEAT</sequence>
<protein>
    <submittedName>
        <fullName evidence="1">Glycosyltransferase</fullName>
        <ecNumber evidence="1">2.4.-.-</ecNumber>
    </submittedName>
</protein>
<dbReference type="Proteomes" id="UP000831485">
    <property type="component" value="Chromosome"/>
</dbReference>
<dbReference type="EMBL" id="CP096574">
    <property type="protein sequence ID" value="UPU37640.1"/>
    <property type="molecule type" value="Genomic_DNA"/>
</dbReference>
<dbReference type="PANTHER" id="PTHR12526">
    <property type="entry name" value="GLYCOSYLTRANSFERASE"/>
    <property type="match status" value="1"/>
</dbReference>
<name>A0ABY4LI17_9BACT</name>
<dbReference type="Pfam" id="PF13692">
    <property type="entry name" value="Glyco_trans_1_4"/>
    <property type="match status" value="1"/>
</dbReference>
<dbReference type="EC" id="2.4.-.-" evidence="1"/>
<dbReference type="GO" id="GO:0016757">
    <property type="term" value="F:glycosyltransferase activity"/>
    <property type="evidence" value="ECO:0007669"/>
    <property type="project" value="UniProtKB-KW"/>
</dbReference>
<keyword evidence="2" id="KW-1185">Reference proteome</keyword>